<reference evidence="1 2" key="1">
    <citation type="journal article" date="2020" name="Nature">
        <title>Six reference-quality genomes reveal evolution of bat adaptations.</title>
        <authorList>
            <person name="Jebb D."/>
            <person name="Huang Z."/>
            <person name="Pippel M."/>
            <person name="Hughes G.M."/>
            <person name="Lavrichenko K."/>
            <person name="Devanna P."/>
            <person name="Winkler S."/>
            <person name="Jermiin L.S."/>
            <person name="Skirmuntt E.C."/>
            <person name="Katzourakis A."/>
            <person name="Burkitt-Gray L."/>
            <person name="Ray D.A."/>
            <person name="Sullivan K.A.M."/>
            <person name="Roscito J.G."/>
            <person name="Kirilenko B.M."/>
            <person name="Davalos L.M."/>
            <person name="Corthals A.P."/>
            <person name="Power M.L."/>
            <person name="Jones G."/>
            <person name="Ransome R.D."/>
            <person name="Dechmann D.K.N."/>
            <person name="Locatelli A.G."/>
            <person name="Puechmaille S.J."/>
            <person name="Fedrigo O."/>
            <person name="Jarvis E.D."/>
            <person name="Hiller M."/>
            <person name="Vernes S.C."/>
            <person name="Myers E.W."/>
            <person name="Teeling E.C."/>
        </authorList>
    </citation>
    <scope>NUCLEOTIDE SEQUENCE [LARGE SCALE GENOMIC DNA]</scope>
    <source>
        <strain evidence="1">MRouAeg1</strain>
        <tissue evidence="1">Muscle</tissue>
    </source>
</reference>
<evidence type="ECO:0000313" key="1">
    <source>
        <dbReference type="EMBL" id="KAF6418903.1"/>
    </source>
</evidence>
<organism evidence="1 2">
    <name type="scientific">Rousettus aegyptiacus</name>
    <name type="common">Egyptian fruit bat</name>
    <name type="synonym">Pteropus aegyptiacus</name>
    <dbReference type="NCBI Taxonomy" id="9407"/>
    <lineage>
        <taxon>Eukaryota</taxon>
        <taxon>Metazoa</taxon>
        <taxon>Chordata</taxon>
        <taxon>Craniata</taxon>
        <taxon>Vertebrata</taxon>
        <taxon>Euteleostomi</taxon>
        <taxon>Mammalia</taxon>
        <taxon>Eutheria</taxon>
        <taxon>Laurasiatheria</taxon>
        <taxon>Chiroptera</taxon>
        <taxon>Yinpterochiroptera</taxon>
        <taxon>Pteropodoidea</taxon>
        <taxon>Pteropodidae</taxon>
        <taxon>Rousettinae</taxon>
        <taxon>Rousettus</taxon>
    </lineage>
</organism>
<dbReference type="Proteomes" id="UP000593571">
    <property type="component" value="Unassembled WGS sequence"/>
</dbReference>
<name>A0A7J8D710_ROUAE</name>
<keyword evidence="2" id="KW-1185">Reference proteome</keyword>
<proteinExistence type="predicted"/>
<evidence type="ECO:0000313" key="2">
    <source>
        <dbReference type="Proteomes" id="UP000593571"/>
    </source>
</evidence>
<dbReference type="EMBL" id="JACASE010000013">
    <property type="protein sequence ID" value="KAF6418903.1"/>
    <property type="molecule type" value="Genomic_DNA"/>
</dbReference>
<comment type="caution">
    <text evidence="1">The sequence shown here is derived from an EMBL/GenBank/DDBJ whole genome shotgun (WGS) entry which is preliminary data.</text>
</comment>
<dbReference type="AlphaFoldDB" id="A0A7J8D710"/>
<gene>
    <name evidence="1" type="ORF">HJG63_008900</name>
</gene>
<sequence length="120" mass="13528">MMLLPGLIFCWHKPLVSHLLRHCGCLAQSPKKKEEQELLGDALGEWLLWWSRLSSLINKIVLLCHFFLTELYSWNSASHEPQACWSQRLLVSMPVSSSSSSSTVISCCYSLKRGSGIVCC</sequence>
<accession>A0A7J8D710</accession>
<protein>
    <submittedName>
        <fullName evidence="1">Uncharacterized protein</fullName>
    </submittedName>
</protein>